<dbReference type="EMBL" id="RAWK01000075">
    <property type="protein sequence ID" value="RKH67085.1"/>
    <property type="molecule type" value="Genomic_DNA"/>
</dbReference>
<accession>A0A3A8QL68</accession>
<keyword evidence="1" id="KW-0472">Membrane</keyword>
<keyword evidence="3" id="KW-1185">Reference proteome</keyword>
<feature type="transmembrane region" description="Helical" evidence="1">
    <location>
        <begin position="149"/>
        <end position="172"/>
    </location>
</feature>
<organism evidence="2 3">
    <name type="scientific">Corallococcus aberystwythensis</name>
    <dbReference type="NCBI Taxonomy" id="2316722"/>
    <lineage>
        <taxon>Bacteria</taxon>
        <taxon>Pseudomonadati</taxon>
        <taxon>Myxococcota</taxon>
        <taxon>Myxococcia</taxon>
        <taxon>Myxococcales</taxon>
        <taxon>Cystobacterineae</taxon>
        <taxon>Myxococcaceae</taxon>
        <taxon>Corallococcus</taxon>
    </lineage>
</organism>
<sequence length="602" mass="64099">MASLFTHAAWTALVVRARPGAVLSRRILVAVGLCAWVPDLDFALAPFSQHPDDLWAHRGLLHSLPFLIMLAVVGAALVTPSREWRRSLPRNALVLWLAGCGHVLLDLLTWGGPGTALLAPFSEARFQLPRPLRLVPVVPVGMDEWLGRLGVQVLAIEALFILLPTLLLLRGAALPPTPSARRGWGALFGAWALLAAALRVFGPTGFSLPPERVISALPSDPAERPEALPGPALITRFGELQARGVFNRALVPERVPWSSEFFPFWFGGQAGRWRDPVPTLVARTLFGTEAPSAPVPADGLFWLSPTEKYDLASGEAGFPATKAALAETHNRRPRPRFWFGLCNGAAAAALAVEEPFRTVDVVARDGRRVRFHPNDVKALLAAAYYQPAEIHTLGELCSGSGFDLGARCSIHPAAFALAVLNRLGVNGQSFLVEVHPTAQSQYHSVAGATVKLTREPYAPSGDPLEPGLAPRVAKLADVDIELRFSTTLLPVSATDVVDPKWAEGSGYAKVGARTLVQHYPMTLALDGSGEIIGGRYTGDPADGPDQLGVTSAMPALGAEGAIEASPPLRWQAIEALARASVSTGPLPPTVDVKVFGASPSPP</sequence>
<gene>
    <name evidence="2" type="ORF">D7W81_14380</name>
</gene>
<keyword evidence="1" id="KW-0812">Transmembrane</keyword>
<keyword evidence="1" id="KW-1133">Transmembrane helix</keyword>
<dbReference type="Proteomes" id="UP000267003">
    <property type="component" value="Unassembled WGS sequence"/>
</dbReference>
<evidence type="ECO:0000313" key="2">
    <source>
        <dbReference type="EMBL" id="RKH67085.1"/>
    </source>
</evidence>
<dbReference type="RefSeq" id="WP_120555942.1">
    <property type="nucleotide sequence ID" value="NZ_RAWK01000075.1"/>
</dbReference>
<proteinExistence type="predicted"/>
<feature type="transmembrane region" description="Helical" evidence="1">
    <location>
        <begin position="92"/>
        <end position="112"/>
    </location>
</feature>
<feature type="transmembrane region" description="Helical" evidence="1">
    <location>
        <begin position="60"/>
        <end position="80"/>
    </location>
</feature>
<dbReference type="OrthoDB" id="9781927at2"/>
<reference evidence="3" key="1">
    <citation type="submission" date="2018-09" db="EMBL/GenBank/DDBJ databases">
        <authorList>
            <person name="Livingstone P.G."/>
            <person name="Whitworth D.E."/>
        </authorList>
    </citation>
    <scope>NUCLEOTIDE SEQUENCE [LARGE SCALE GENOMIC DNA]</scope>
    <source>
        <strain evidence="3">AB050A</strain>
    </source>
</reference>
<dbReference type="InterPro" id="IPR007404">
    <property type="entry name" value="YdjM-like"/>
</dbReference>
<evidence type="ECO:0000313" key="3">
    <source>
        <dbReference type="Proteomes" id="UP000267003"/>
    </source>
</evidence>
<protein>
    <recommendedName>
        <fullName evidence="4">Metal-dependent hydrolase</fullName>
    </recommendedName>
</protein>
<feature type="transmembrane region" description="Helical" evidence="1">
    <location>
        <begin position="184"/>
        <end position="202"/>
    </location>
</feature>
<name>A0A3A8QL68_9BACT</name>
<evidence type="ECO:0008006" key="4">
    <source>
        <dbReference type="Google" id="ProtNLM"/>
    </source>
</evidence>
<comment type="caution">
    <text evidence="2">The sequence shown here is derived from an EMBL/GenBank/DDBJ whole genome shotgun (WGS) entry which is preliminary data.</text>
</comment>
<dbReference type="AlphaFoldDB" id="A0A3A8QL68"/>
<evidence type="ECO:0000256" key="1">
    <source>
        <dbReference type="SAM" id="Phobius"/>
    </source>
</evidence>
<dbReference type="Pfam" id="PF04307">
    <property type="entry name" value="YdjM"/>
    <property type="match status" value="1"/>
</dbReference>